<feature type="domain" description="Mur ligase central" evidence="14">
    <location>
        <begin position="106"/>
        <end position="298"/>
    </location>
</feature>
<evidence type="ECO:0000256" key="3">
    <source>
        <dbReference type="ARBA" id="ARBA00022618"/>
    </source>
</evidence>
<dbReference type="GO" id="GO:0071555">
    <property type="term" value="P:cell wall organization"/>
    <property type="evidence" value="ECO:0007669"/>
    <property type="project" value="UniProtKB-KW"/>
</dbReference>
<feature type="binding site" evidence="10">
    <location>
        <begin position="108"/>
        <end position="114"/>
    </location>
    <ligand>
        <name>ATP</name>
        <dbReference type="ChEBI" id="CHEBI:30616"/>
    </ligand>
</feature>
<dbReference type="GO" id="GO:0051301">
    <property type="term" value="P:cell division"/>
    <property type="evidence" value="ECO:0007669"/>
    <property type="project" value="UniProtKB-KW"/>
</dbReference>
<dbReference type="Gene3D" id="3.90.190.20">
    <property type="entry name" value="Mur ligase, C-terminal domain"/>
    <property type="match status" value="1"/>
</dbReference>
<keyword evidence="2 10" id="KW-0436">Ligase</keyword>
<dbReference type="InterPro" id="IPR005863">
    <property type="entry name" value="UDP-N-AcMur_synth"/>
</dbReference>
<dbReference type="HAMAP" id="MF_02019">
    <property type="entry name" value="MurF"/>
    <property type="match status" value="1"/>
</dbReference>
<dbReference type="Gene3D" id="3.40.1190.10">
    <property type="entry name" value="Mur-like, catalytic domain"/>
    <property type="match status" value="1"/>
</dbReference>
<dbReference type="InterPro" id="IPR013221">
    <property type="entry name" value="Mur_ligase_cen"/>
</dbReference>
<reference evidence="15 17" key="1">
    <citation type="submission" date="2017-07" db="EMBL/GenBank/DDBJ databases">
        <title>Virulence factors identified in Actinobacillus seminis.</title>
        <authorList>
            <person name="Negrete-Abascal E."/>
            <person name="Vaca-Pacheco S."/>
            <person name="Montes-Garcia F."/>
            <person name="Leyto-Gil A.M."/>
            <person name="Fragoso-Garcia E."/>
            <person name="Carvente-Garcia R."/>
            <person name="Perez-Agueros S."/>
            <person name="Castelan-Sanchez H.G."/>
            <person name="Garcia-Molina A."/>
            <person name="Villamar T.E."/>
            <person name="Vazquez-Cruz C."/>
        </authorList>
    </citation>
    <scope>NUCLEOTIDE SEQUENCE [LARGE SCALE GENOMIC DNA]</scope>
    <source>
        <strain evidence="15 17">ATCC 15768</strain>
    </source>
</reference>
<keyword evidence="17" id="KW-1185">Reference proteome</keyword>
<evidence type="ECO:0000256" key="8">
    <source>
        <dbReference type="ARBA" id="ARBA00023306"/>
    </source>
</evidence>
<dbReference type="EC" id="6.3.2.10" evidence="10 11"/>
<dbReference type="Gene3D" id="3.40.1390.10">
    <property type="entry name" value="MurE/MurF, N-terminal domain"/>
    <property type="match status" value="1"/>
</dbReference>
<evidence type="ECO:0000313" key="17">
    <source>
        <dbReference type="Proteomes" id="UP000215738"/>
    </source>
</evidence>
<dbReference type="GO" id="GO:0009252">
    <property type="term" value="P:peptidoglycan biosynthetic process"/>
    <property type="evidence" value="ECO:0007669"/>
    <property type="project" value="UniProtKB-UniRule"/>
</dbReference>
<dbReference type="InParanoid" id="A0A263HBF2"/>
<gene>
    <name evidence="10 16" type="primary">murF</name>
    <name evidence="15" type="ORF">CFY87_07215</name>
    <name evidence="16" type="ORF">NCTC10851_00773</name>
</gene>
<dbReference type="InterPro" id="IPR004101">
    <property type="entry name" value="Mur_ligase_C"/>
</dbReference>
<evidence type="ECO:0000256" key="2">
    <source>
        <dbReference type="ARBA" id="ARBA00022598"/>
    </source>
</evidence>
<evidence type="ECO:0000256" key="9">
    <source>
        <dbReference type="ARBA" id="ARBA00023316"/>
    </source>
</evidence>
<evidence type="ECO:0000313" key="15">
    <source>
        <dbReference type="EMBL" id="OZN24770.1"/>
    </source>
</evidence>
<dbReference type="EMBL" id="UFSB01000001">
    <property type="protein sequence ID" value="SUU35222.1"/>
    <property type="molecule type" value="Genomic_DNA"/>
</dbReference>
<keyword evidence="4 10" id="KW-0547">Nucleotide-binding</keyword>
<comment type="function">
    <text evidence="10 11">Involved in cell wall formation. Catalyzes the final step in the synthesis of UDP-N-acetylmuramoyl-pentapeptide, the precursor of murein.</text>
</comment>
<comment type="catalytic activity">
    <reaction evidence="10 11">
        <text>D-alanyl-D-alanine + UDP-N-acetyl-alpha-D-muramoyl-L-alanyl-gamma-D-glutamyl-meso-2,6-diaminopimelate + ATP = UDP-N-acetyl-alpha-D-muramoyl-L-alanyl-gamma-D-glutamyl-meso-2,6-diaminopimeloyl-D-alanyl-D-alanine + ADP + phosphate + H(+)</text>
        <dbReference type="Rhea" id="RHEA:28374"/>
        <dbReference type="ChEBI" id="CHEBI:15378"/>
        <dbReference type="ChEBI" id="CHEBI:30616"/>
        <dbReference type="ChEBI" id="CHEBI:43474"/>
        <dbReference type="ChEBI" id="CHEBI:57822"/>
        <dbReference type="ChEBI" id="CHEBI:61386"/>
        <dbReference type="ChEBI" id="CHEBI:83905"/>
        <dbReference type="ChEBI" id="CHEBI:456216"/>
        <dbReference type="EC" id="6.3.2.10"/>
    </reaction>
</comment>
<dbReference type="SUPFAM" id="SSF53244">
    <property type="entry name" value="MurD-like peptide ligases, peptide-binding domain"/>
    <property type="match status" value="1"/>
</dbReference>
<dbReference type="GO" id="GO:0047480">
    <property type="term" value="F:UDP-N-acetylmuramoyl-tripeptide-D-alanyl-D-alanine ligase activity"/>
    <property type="evidence" value="ECO:0007669"/>
    <property type="project" value="UniProtKB-UniRule"/>
</dbReference>
<feature type="domain" description="Mur ligase N-terminal catalytic" evidence="12">
    <location>
        <begin position="25"/>
        <end position="79"/>
    </location>
</feature>
<keyword evidence="5 10" id="KW-0067">ATP-binding</keyword>
<evidence type="ECO:0000259" key="14">
    <source>
        <dbReference type="Pfam" id="PF08245"/>
    </source>
</evidence>
<dbReference type="PANTHER" id="PTHR43024:SF1">
    <property type="entry name" value="UDP-N-ACETYLMURAMOYL-TRIPEPTIDE--D-ALANYL-D-ALANINE LIGASE"/>
    <property type="match status" value="1"/>
</dbReference>
<dbReference type="InterPro" id="IPR036565">
    <property type="entry name" value="Mur-like_cat_sf"/>
</dbReference>
<sequence>MIILTTKKLAEILNGQLVGDAAMTVENVSSDTRQYTPNGLFFALKGEKFDGHNYLNNAVEQGCVAVVVDRQCDINVPQIVVADTKLALGKLAKWLKAHLHPKTVAITGSSGKTTVKEMTAAILQKSAVKFDAVLFTNGNFNNDIGVPLTLLRLDPRHQFAVIELGANHIGEIAYTTDLVRPDVALVNNIAAAHLEGFGSIDGVVKAKGEIYRGLVDDGMAVINLDCHYLDRWRSEIGCHQVRSFSVTNSQADYYADQVQMTENGATFLLCTPQGNIEVHSAYLGQHNISNALAAAALAMNVGANLQQVKQGLEQKSQVEGRLFPMQVDENLLLLDDTYNANVNSLQAAIRVLQKYSAFRILVVGDMAELGENTRSCHQEVADFAKSAELELVVSFGEESAVISHVAHGIHFSDKNTLADYLKNIIEQKLKENQKVVLLAKGSRRMKMEDVIHSLKDHFVC</sequence>
<dbReference type="Pfam" id="PF02875">
    <property type="entry name" value="Mur_ligase_C"/>
    <property type="match status" value="1"/>
</dbReference>
<reference evidence="16 18" key="2">
    <citation type="submission" date="2018-06" db="EMBL/GenBank/DDBJ databases">
        <authorList>
            <consortium name="Pathogen Informatics"/>
            <person name="Doyle S."/>
        </authorList>
    </citation>
    <scope>NUCLEOTIDE SEQUENCE [LARGE SCALE GENOMIC DNA]</scope>
    <source>
        <strain evidence="16 18">NCTC10851</strain>
    </source>
</reference>
<dbReference type="InterPro" id="IPR035911">
    <property type="entry name" value="MurE/MurF_N"/>
</dbReference>
<dbReference type="RefSeq" id="WP_094946546.1">
    <property type="nucleotide sequence ID" value="NZ_NLFK01000006.1"/>
</dbReference>
<keyword evidence="7 10" id="KW-0573">Peptidoglycan synthesis</keyword>
<evidence type="ECO:0000259" key="12">
    <source>
        <dbReference type="Pfam" id="PF01225"/>
    </source>
</evidence>
<dbReference type="GO" id="GO:0005524">
    <property type="term" value="F:ATP binding"/>
    <property type="evidence" value="ECO:0007669"/>
    <property type="project" value="UniProtKB-UniRule"/>
</dbReference>
<evidence type="ECO:0000256" key="6">
    <source>
        <dbReference type="ARBA" id="ARBA00022960"/>
    </source>
</evidence>
<dbReference type="GO" id="GO:0005737">
    <property type="term" value="C:cytoplasm"/>
    <property type="evidence" value="ECO:0007669"/>
    <property type="project" value="UniProtKB-SubCell"/>
</dbReference>
<evidence type="ECO:0000313" key="18">
    <source>
        <dbReference type="Proteomes" id="UP000254507"/>
    </source>
</evidence>
<dbReference type="Pfam" id="PF08245">
    <property type="entry name" value="Mur_ligase_M"/>
    <property type="match status" value="1"/>
</dbReference>
<keyword evidence="8 10" id="KW-0131">Cell cycle</keyword>
<dbReference type="SUPFAM" id="SSF63418">
    <property type="entry name" value="MurE/MurF N-terminal domain"/>
    <property type="match status" value="1"/>
</dbReference>
<evidence type="ECO:0000256" key="11">
    <source>
        <dbReference type="RuleBase" id="RU004136"/>
    </source>
</evidence>
<keyword evidence="6 10" id="KW-0133">Cell shape</keyword>
<dbReference type="SUPFAM" id="SSF53623">
    <property type="entry name" value="MurD-like peptide ligases, catalytic domain"/>
    <property type="match status" value="1"/>
</dbReference>
<evidence type="ECO:0000256" key="10">
    <source>
        <dbReference type="HAMAP-Rule" id="MF_02019"/>
    </source>
</evidence>
<evidence type="ECO:0000256" key="1">
    <source>
        <dbReference type="ARBA" id="ARBA00022490"/>
    </source>
</evidence>
<dbReference type="FunCoup" id="A0A263HBF2">
    <property type="interactions" value="398"/>
</dbReference>
<evidence type="ECO:0000256" key="5">
    <source>
        <dbReference type="ARBA" id="ARBA00022840"/>
    </source>
</evidence>
<comment type="similarity">
    <text evidence="10">Belongs to the MurCDEF family. MurF subfamily.</text>
</comment>
<evidence type="ECO:0000313" key="16">
    <source>
        <dbReference type="EMBL" id="SUU35222.1"/>
    </source>
</evidence>
<dbReference type="PANTHER" id="PTHR43024">
    <property type="entry name" value="UDP-N-ACETYLMURAMOYL-TRIPEPTIDE--D-ALANYL-D-ALANINE LIGASE"/>
    <property type="match status" value="1"/>
</dbReference>
<dbReference type="Proteomes" id="UP000254507">
    <property type="component" value="Unassembled WGS sequence"/>
</dbReference>
<dbReference type="InterPro" id="IPR036615">
    <property type="entry name" value="Mur_ligase_C_dom_sf"/>
</dbReference>
<dbReference type="NCBIfam" id="TIGR01143">
    <property type="entry name" value="murF"/>
    <property type="match status" value="1"/>
</dbReference>
<keyword evidence="3 10" id="KW-0132">Cell division</keyword>
<keyword evidence="9 10" id="KW-0961">Cell wall biogenesis/degradation</keyword>
<proteinExistence type="inferred from homology"/>
<dbReference type="GO" id="GO:0008360">
    <property type="term" value="P:regulation of cell shape"/>
    <property type="evidence" value="ECO:0007669"/>
    <property type="project" value="UniProtKB-KW"/>
</dbReference>
<dbReference type="Proteomes" id="UP000215738">
    <property type="component" value="Unassembled WGS sequence"/>
</dbReference>
<evidence type="ECO:0000259" key="13">
    <source>
        <dbReference type="Pfam" id="PF02875"/>
    </source>
</evidence>
<dbReference type="EMBL" id="NLFK01000006">
    <property type="protein sequence ID" value="OZN24770.1"/>
    <property type="molecule type" value="Genomic_DNA"/>
</dbReference>
<dbReference type="Pfam" id="PF01225">
    <property type="entry name" value="Mur_ligase"/>
    <property type="match status" value="1"/>
</dbReference>
<evidence type="ECO:0000256" key="7">
    <source>
        <dbReference type="ARBA" id="ARBA00022984"/>
    </source>
</evidence>
<feature type="domain" description="Mur ligase C-terminal" evidence="13">
    <location>
        <begin position="321"/>
        <end position="439"/>
    </location>
</feature>
<dbReference type="InterPro" id="IPR000713">
    <property type="entry name" value="Mur_ligase_N"/>
</dbReference>
<dbReference type="NCBIfam" id="NF008041">
    <property type="entry name" value="PRK10773.1"/>
    <property type="match status" value="1"/>
</dbReference>
<dbReference type="OrthoDB" id="9801978at2"/>
<comment type="pathway">
    <text evidence="10 11">Cell wall biogenesis; peptidoglycan biosynthesis.</text>
</comment>
<dbReference type="InterPro" id="IPR051046">
    <property type="entry name" value="MurCDEF_CellWall_CoF430Synth"/>
</dbReference>
<organism evidence="16 18">
    <name type="scientific">Actinobacillus seminis</name>
    <dbReference type="NCBI Taxonomy" id="722"/>
    <lineage>
        <taxon>Bacteria</taxon>
        <taxon>Pseudomonadati</taxon>
        <taxon>Pseudomonadota</taxon>
        <taxon>Gammaproteobacteria</taxon>
        <taxon>Pasteurellales</taxon>
        <taxon>Pasteurellaceae</taxon>
        <taxon>Actinobacillus</taxon>
    </lineage>
</organism>
<name>A0A263HBF2_9PAST</name>
<accession>A0A263HBF2</accession>
<keyword evidence="1 10" id="KW-0963">Cytoplasm</keyword>
<dbReference type="AlphaFoldDB" id="A0A263HBF2"/>
<protein>
    <recommendedName>
        <fullName evidence="10 11">UDP-N-acetylmuramoyl-tripeptide--D-alanyl-D-alanine ligase</fullName>
        <ecNumber evidence="10 11">6.3.2.10</ecNumber>
    </recommendedName>
    <alternativeName>
        <fullName evidence="10">D-alanyl-D-alanine-adding enzyme</fullName>
    </alternativeName>
</protein>
<evidence type="ECO:0000256" key="4">
    <source>
        <dbReference type="ARBA" id="ARBA00022741"/>
    </source>
</evidence>
<dbReference type="UniPathway" id="UPA00219"/>
<comment type="subcellular location">
    <subcellularLocation>
        <location evidence="10 11">Cytoplasm</location>
    </subcellularLocation>
</comment>